<dbReference type="EMBL" id="CVRI01000038">
    <property type="protein sequence ID" value="CRK94217.1"/>
    <property type="molecule type" value="Genomic_DNA"/>
</dbReference>
<accession>A0A1J1I719</accession>
<evidence type="ECO:0000313" key="1">
    <source>
        <dbReference type="EMBL" id="CRK94217.1"/>
    </source>
</evidence>
<gene>
    <name evidence="1" type="ORF">CLUMA_CG007732</name>
</gene>
<protein>
    <submittedName>
        <fullName evidence="1">CLUMA_CG007732, isoform A</fullName>
    </submittedName>
</protein>
<organism evidence="1 2">
    <name type="scientific">Clunio marinus</name>
    <dbReference type="NCBI Taxonomy" id="568069"/>
    <lineage>
        <taxon>Eukaryota</taxon>
        <taxon>Metazoa</taxon>
        <taxon>Ecdysozoa</taxon>
        <taxon>Arthropoda</taxon>
        <taxon>Hexapoda</taxon>
        <taxon>Insecta</taxon>
        <taxon>Pterygota</taxon>
        <taxon>Neoptera</taxon>
        <taxon>Endopterygota</taxon>
        <taxon>Diptera</taxon>
        <taxon>Nematocera</taxon>
        <taxon>Chironomoidea</taxon>
        <taxon>Chironomidae</taxon>
        <taxon>Clunio</taxon>
    </lineage>
</organism>
<reference evidence="1 2" key="1">
    <citation type="submission" date="2015-04" db="EMBL/GenBank/DDBJ databases">
        <authorList>
            <person name="Syromyatnikov M.Y."/>
            <person name="Popov V.N."/>
        </authorList>
    </citation>
    <scope>NUCLEOTIDE SEQUENCE [LARGE SCALE GENOMIC DNA]</scope>
</reference>
<evidence type="ECO:0000313" key="2">
    <source>
        <dbReference type="Proteomes" id="UP000183832"/>
    </source>
</evidence>
<sequence>MVMLEKAVEIDIEDEYINDNKTFGHNGLYLSEMAHKYLITNDEMFWFWIFFPSDTRPKAMRIVNNENDSRGMLMIIKATH</sequence>
<name>A0A1J1I719_9DIPT</name>
<dbReference type="Proteomes" id="UP000183832">
    <property type="component" value="Unassembled WGS sequence"/>
</dbReference>
<proteinExistence type="predicted"/>
<keyword evidence="2" id="KW-1185">Reference proteome</keyword>
<dbReference type="AlphaFoldDB" id="A0A1J1I719"/>